<dbReference type="PANTHER" id="PTHR43787">
    <property type="entry name" value="FEMO COFACTOR BIOSYNTHESIS PROTEIN NIFB-RELATED"/>
    <property type="match status" value="1"/>
</dbReference>
<dbReference type="Pfam" id="PF04055">
    <property type="entry name" value="Radical_SAM"/>
    <property type="match status" value="1"/>
</dbReference>
<dbReference type="SFLD" id="SFLDS00029">
    <property type="entry name" value="Radical_SAM"/>
    <property type="match status" value="1"/>
</dbReference>
<keyword evidence="5" id="KW-0408">Iron</keyword>
<reference evidence="8 10" key="1">
    <citation type="journal article" date="2014" name="BMC Genomics">
        <title>The genome of the intracellular bacterium of the coastal bivalve, Solemya velum: a blueprint for thriving in and out of symbiosis.</title>
        <authorList>
            <person name="Dmytrenko O."/>
            <person name="Russell S.L."/>
            <person name="Loo W.T."/>
            <person name="Fontanez K.M."/>
            <person name="Liao L."/>
            <person name="Roeselers G."/>
            <person name="Sharma R."/>
            <person name="Stewart F.J."/>
            <person name="Newton I.L."/>
            <person name="Woyke T."/>
            <person name="Wu D."/>
            <person name="Lang J.M."/>
            <person name="Eisen J.A."/>
            <person name="Cavanaugh C.M."/>
        </authorList>
    </citation>
    <scope>NUCLEOTIDE SEQUENCE [LARGE SCALE GENOMIC DNA]</scope>
    <source>
        <strain evidence="8 10">WH</strain>
    </source>
</reference>
<dbReference type="InterPro" id="IPR058240">
    <property type="entry name" value="rSAM_sf"/>
</dbReference>
<dbReference type="Proteomes" id="UP000190962">
    <property type="component" value="Unassembled WGS sequence"/>
</dbReference>
<dbReference type="GO" id="GO:0051539">
    <property type="term" value="F:4 iron, 4 sulfur cluster binding"/>
    <property type="evidence" value="ECO:0007669"/>
    <property type="project" value="UniProtKB-KW"/>
</dbReference>
<dbReference type="Proteomes" id="UP000030856">
    <property type="component" value="Unassembled WGS sequence"/>
</dbReference>
<organism evidence="8 10">
    <name type="scientific">Solemya velum gill symbiont</name>
    <dbReference type="NCBI Taxonomy" id="2340"/>
    <lineage>
        <taxon>Bacteria</taxon>
        <taxon>Pseudomonadati</taxon>
        <taxon>Pseudomonadota</taxon>
        <taxon>Gammaproteobacteria</taxon>
        <taxon>sulfur-oxidizing symbionts</taxon>
    </lineage>
</organism>
<feature type="domain" description="Radical SAM core" evidence="7">
    <location>
        <begin position="9"/>
        <end position="245"/>
    </location>
</feature>
<dbReference type="PANTHER" id="PTHR43787:SF11">
    <property type="entry name" value="UPF0026 PROTEIN SLR1464"/>
    <property type="match status" value="1"/>
</dbReference>
<dbReference type="GO" id="GO:0003824">
    <property type="term" value="F:catalytic activity"/>
    <property type="evidence" value="ECO:0007669"/>
    <property type="project" value="InterPro"/>
</dbReference>
<dbReference type="InterPro" id="IPR013785">
    <property type="entry name" value="Aldolase_TIM"/>
</dbReference>
<keyword evidence="10" id="KW-1185">Reference proteome</keyword>
<dbReference type="InterPro" id="IPR007197">
    <property type="entry name" value="rSAM"/>
</dbReference>
<evidence type="ECO:0000313" key="8">
    <source>
        <dbReference type="EMBL" id="KHF24377.1"/>
    </source>
</evidence>
<dbReference type="STRING" id="2340.JV46_27780"/>
<evidence type="ECO:0000313" key="9">
    <source>
        <dbReference type="EMBL" id="OOY35184.1"/>
    </source>
</evidence>
<dbReference type="CDD" id="cd01335">
    <property type="entry name" value="Radical_SAM"/>
    <property type="match status" value="1"/>
</dbReference>
<keyword evidence="3" id="KW-0949">S-adenosyl-L-methionine</keyword>
<evidence type="ECO:0000313" key="10">
    <source>
        <dbReference type="Proteomes" id="UP000030856"/>
    </source>
</evidence>
<comment type="cofactor">
    <cofactor evidence="1">
        <name>[4Fe-4S] cluster</name>
        <dbReference type="ChEBI" id="CHEBI:49883"/>
    </cofactor>
</comment>
<comment type="caution">
    <text evidence="8">The sequence shown here is derived from an EMBL/GenBank/DDBJ whole genome shotgun (WGS) entry which is preliminary data.</text>
</comment>
<evidence type="ECO:0000256" key="4">
    <source>
        <dbReference type="ARBA" id="ARBA00022723"/>
    </source>
</evidence>
<accession>A0A0B0H6X8</accession>
<evidence type="ECO:0000256" key="3">
    <source>
        <dbReference type="ARBA" id="ARBA00022691"/>
    </source>
</evidence>
<reference evidence="9 11" key="2">
    <citation type="submission" date="2016-11" db="EMBL/GenBank/DDBJ databases">
        <title>Mixed transmission modes and dynamic genome evolution in an obligate animal-bacterial symbiosis.</title>
        <authorList>
            <person name="Russell S.L."/>
            <person name="Corbett-Detig R.B."/>
            <person name="Cavanaugh C.M."/>
        </authorList>
    </citation>
    <scope>NUCLEOTIDE SEQUENCE [LARGE SCALE GENOMIC DNA]</scope>
    <source>
        <strain evidence="9">MA-KB16</strain>
    </source>
</reference>
<dbReference type="SFLD" id="SFLDG01083">
    <property type="entry name" value="Uncharacterised_Radical_SAM_Su"/>
    <property type="match status" value="1"/>
</dbReference>
<proteinExistence type="predicted"/>
<keyword evidence="4" id="KW-0479">Metal-binding</keyword>
<dbReference type="OrthoDB" id="9800840at2"/>
<dbReference type="SUPFAM" id="SSF102114">
    <property type="entry name" value="Radical SAM enzymes"/>
    <property type="match status" value="1"/>
</dbReference>
<dbReference type="EMBL" id="JRAA01000003">
    <property type="protein sequence ID" value="KHF24377.1"/>
    <property type="molecule type" value="Genomic_DNA"/>
</dbReference>
<dbReference type="GO" id="GO:0046872">
    <property type="term" value="F:metal ion binding"/>
    <property type="evidence" value="ECO:0007669"/>
    <property type="project" value="UniProtKB-KW"/>
</dbReference>
<evidence type="ECO:0000259" key="7">
    <source>
        <dbReference type="PROSITE" id="PS51918"/>
    </source>
</evidence>
<dbReference type="AlphaFoldDB" id="A0A0B0H6X8"/>
<dbReference type="PROSITE" id="PS51918">
    <property type="entry name" value="RADICAL_SAM"/>
    <property type="match status" value="1"/>
</dbReference>
<dbReference type="InterPro" id="IPR040084">
    <property type="entry name" value="GTPase_Obg"/>
</dbReference>
<evidence type="ECO:0000313" key="11">
    <source>
        <dbReference type="Proteomes" id="UP000190962"/>
    </source>
</evidence>
<evidence type="ECO:0000256" key="6">
    <source>
        <dbReference type="ARBA" id="ARBA00023014"/>
    </source>
</evidence>
<evidence type="ECO:0000256" key="2">
    <source>
        <dbReference type="ARBA" id="ARBA00022485"/>
    </source>
</evidence>
<dbReference type="RefSeq" id="WP_043118514.1">
    <property type="nucleotide sequence ID" value="NZ_JRAA01000003.1"/>
</dbReference>
<evidence type="ECO:0000256" key="1">
    <source>
        <dbReference type="ARBA" id="ARBA00001966"/>
    </source>
</evidence>
<keyword evidence="6" id="KW-0411">Iron-sulfur</keyword>
<dbReference type="PATRIC" id="fig|2340.3.peg.2449"/>
<name>A0A0B0H6X8_SOVGS</name>
<dbReference type="eggNOG" id="COG0731">
    <property type="taxonomic scope" value="Bacteria"/>
</dbReference>
<dbReference type="EMBL" id="MPNX01000007">
    <property type="protein sequence ID" value="OOY35184.1"/>
    <property type="molecule type" value="Genomic_DNA"/>
</dbReference>
<keyword evidence="2" id="KW-0004">4Fe-4S</keyword>
<dbReference type="Gene3D" id="3.20.20.70">
    <property type="entry name" value="Aldolase class I"/>
    <property type="match status" value="1"/>
</dbReference>
<protein>
    <submittedName>
        <fullName evidence="9">Radical SAM protein</fullName>
    </submittedName>
</protein>
<gene>
    <name evidence="9" type="ORF">BOV88_06645</name>
    <name evidence="8" type="ORF">JV46_27780</name>
</gene>
<evidence type="ECO:0000256" key="5">
    <source>
        <dbReference type="ARBA" id="ARBA00023004"/>
    </source>
</evidence>
<sequence length="314" mass="35161">MTIAFGPVPSRRLGRSLGINNIPPKSCSYSCLYCQVGSTVEKIVEPQLFFTPEEIYQAANTKVKQSYAADEPIEYLTFVPDGEPALDINLGKTIELLRSLDIPIAIISNASLLSRRDVREIFCLADWVSVKVDSISENIWKNLNRPHASLHLHDILNGVRDFAKQFSGQLVSETMLIENINDSLDSVEGIADFLSEVGVSKAYLSIPTRPTAEIGIRAPSELVVTQAYQCFSRTLPHVEYLIGYEGDAFAVTDDIQEDLLSITAVHPIRESAIKEMLIRAKGDWSMIDELIDDGKIKEVDYLGQRYYVRRFAEK</sequence>